<dbReference type="EMBL" id="CAJVPU010028593">
    <property type="protein sequence ID" value="CAG8707702.1"/>
    <property type="molecule type" value="Genomic_DNA"/>
</dbReference>
<organism evidence="1 2">
    <name type="scientific">Dentiscutata heterogama</name>
    <dbReference type="NCBI Taxonomy" id="1316150"/>
    <lineage>
        <taxon>Eukaryota</taxon>
        <taxon>Fungi</taxon>
        <taxon>Fungi incertae sedis</taxon>
        <taxon>Mucoromycota</taxon>
        <taxon>Glomeromycotina</taxon>
        <taxon>Glomeromycetes</taxon>
        <taxon>Diversisporales</taxon>
        <taxon>Gigasporaceae</taxon>
        <taxon>Dentiscutata</taxon>
    </lineage>
</organism>
<feature type="non-terminal residue" evidence="1">
    <location>
        <position position="1"/>
    </location>
</feature>
<evidence type="ECO:0000313" key="2">
    <source>
        <dbReference type="Proteomes" id="UP000789702"/>
    </source>
</evidence>
<accession>A0ACA9PGI9</accession>
<keyword evidence="2" id="KW-1185">Reference proteome</keyword>
<dbReference type="Proteomes" id="UP000789702">
    <property type="component" value="Unassembled WGS sequence"/>
</dbReference>
<proteinExistence type="predicted"/>
<reference evidence="1" key="1">
    <citation type="submission" date="2021-06" db="EMBL/GenBank/DDBJ databases">
        <authorList>
            <person name="Kallberg Y."/>
            <person name="Tangrot J."/>
            <person name="Rosling A."/>
        </authorList>
    </citation>
    <scope>NUCLEOTIDE SEQUENCE</scope>
    <source>
        <strain evidence="1">IL203A</strain>
    </source>
</reference>
<comment type="caution">
    <text evidence="1">The sequence shown here is derived from an EMBL/GenBank/DDBJ whole genome shotgun (WGS) entry which is preliminary data.</text>
</comment>
<sequence>LDIYQYRLLAITMSTTLYIVINSSSEFSLEDTQYSKKTEKLINNSKERSKK</sequence>
<name>A0ACA9PGI9_9GLOM</name>
<evidence type="ECO:0000313" key="1">
    <source>
        <dbReference type="EMBL" id="CAG8707702.1"/>
    </source>
</evidence>
<gene>
    <name evidence="1" type="ORF">DHETER_LOCUS12083</name>
</gene>
<protein>
    <submittedName>
        <fullName evidence="1">1207_t:CDS:1</fullName>
    </submittedName>
</protein>